<dbReference type="PANTHER" id="PTHR13234:SF8">
    <property type="entry name" value="GAMMA-INTERFERON-INDUCIBLE LYSOSOMAL THIOL REDUCTASE"/>
    <property type="match status" value="1"/>
</dbReference>
<dbReference type="Pfam" id="PF03227">
    <property type="entry name" value="GILT"/>
    <property type="match status" value="1"/>
</dbReference>
<dbReference type="PANTHER" id="PTHR13234">
    <property type="entry name" value="GAMMA-INTERFERON INDUCIBLE LYSOSOMAL THIOL REDUCTASE GILT"/>
    <property type="match status" value="1"/>
</dbReference>
<gene>
    <name evidence="7" type="ORF">PPRIM_AZ9-3.1.T0570104</name>
</gene>
<evidence type="ECO:0000256" key="2">
    <source>
        <dbReference type="ARBA" id="ARBA00005679"/>
    </source>
</evidence>
<reference evidence="7" key="1">
    <citation type="submission" date="2021-01" db="EMBL/GenBank/DDBJ databases">
        <authorList>
            <consortium name="Genoscope - CEA"/>
            <person name="William W."/>
        </authorList>
    </citation>
    <scope>NUCLEOTIDE SEQUENCE</scope>
</reference>
<proteinExistence type="inferred from homology"/>
<organism evidence="7 8">
    <name type="scientific">Paramecium primaurelia</name>
    <dbReference type="NCBI Taxonomy" id="5886"/>
    <lineage>
        <taxon>Eukaryota</taxon>
        <taxon>Sar</taxon>
        <taxon>Alveolata</taxon>
        <taxon>Ciliophora</taxon>
        <taxon>Intramacronucleata</taxon>
        <taxon>Oligohymenophorea</taxon>
        <taxon>Peniculida</taxon>
        <taxon>Parameciidae</taxon>
        <taxon>Paramecium</taxon>
    </lineage>
</organism>
<accession>A0A8S1MGT7</accession>
<comment type="caution">
    <text evidence="7">The sequence shown here is derived from an EMBL/GenBank/DDBJ whole genome shotgun (WGS) entry which is preliminary data.</text>
</comment>
<keyword evidence="5" id="KW-0325">Glycoprotein</keyword>
<evidence type="ECO:0000256" key="3">
    <source>
        <dbReference type="ARBA" id="ARBA00022525"/>
    </source>
</evidence>
<evidence type="ECO:0000313" key="8">
    <source>
        <dbReference type="Proteomes" id="UP000688137"/>
    </source>
</evidence>
<keyword evidence="3" id="KW-0964">Secreted</keyword>
<feature type="signal peptide" evidence="6">
    <location>
        <begin position="1"/>
        <end position="19"/>
    </location>
</feature>
<comment type="subcellular location">
    <subcellularLocation>
        <location evidence="1">Secreted</location>
    </subcellularLocation>
</comment>
<feature type="chain" id="PRO_5035928931" evidence="6">
    <location>
        <begin position="20"/>
        <end position="198"/>
    </location>
</feature>
<keyword evidence="4 6" id="KW-0732">Signal</keyword>
<dbReference type="EMBL" id="CAJJDM010000058">
    <property type="protein sequence ID" value="CAD8076883.1"/>
    <property type="molecule type" value="Genomic_DNA"/>
</dbReference>
<dbReference type="AlphaFoldDB" id="A0A8S1MGT7"/>
<sequence>MINFTIIFITLTLIGNAQDLPNVKIYIESLCPDTAAMMRSISNSTIDSLDLLANVEFIPSGKMNTNTYEANTYMTNCQHSEEECYGNMILACGLQIQQDQVSSTKFVRCFFKEAYEQNFQKQIEKCLQNTQQKLQVKACANGPQGIELLYANRLRTPNLSYVPSIAINGQIQKLKEDFGKVLCSLSDAQAICKDIKWV</sequence>
<evidence type="ECO:0000256" key="5">
    <source>
        <dbReference type="ARBA" id="ARBA00023180"/>
    </source>
</evidence>
<dbReference type="InterPro" id="IPR004911">
    <property type="entry name" value="Interferon-induced_GILT"/>
</dbReference>
<evidence type="ECO:0000256" key="6">
    <source>
        <dbReference type="SAM" id="SignalP"/>
    </source>
</evidence>
<keyword evidence="8" id="KW-1185">Reference proteome</keyword>
<comment type="similarity">
    <text evidence="2">Belongs to the GILT family.</text>
</comment>
<dbReference type="Proteomes" id="UP000688137">
    <property type="component" value="Unassembled WGS sequence"/>
</dbReference>
<name>A0A8S1MGT7_PARPR</name>
<dbReference type="GO" id="GO:0005576">
    <property type="term" value="C:extracellular region"/>
    <property type="evidence" value="ECO:0007669"/>
    <property type="project" value="UniProtKB-SubCell"/>
</dbReference>
<dbReference type="OMA" id="ACMFRQD"/>
<dbReference type="GO" id="GO:0016671">
    <property type="term" value="F:oxidoreductase activity, acting on a sulfur group of donors, disulfide as acceptor"/>
    <property type="evidence" value="ECO:0007669"/>
    <property type="project" value="InterPro"/>
</dbReference>
<protein>
    <submittedName>
        <fullName evidence="7">Uncharacterized protein</fullName>
    </submittedName>
</protein>
<evidence type="ECO:0000256" key="4">
    <source>
        <dbReference type="ARBA" id="ARBA00022729"/>
    </source>
</evidence>
<evidence type="ECO:0000313" key="7">
    <source>
        <dbReference type="EMBL" id="CAD8076883.1"/>
    </source>
</evidence>
<evidence type="ECO:0000256" key="1">
    <source>
        <dbReference type="ARBA" id="ARBA00004613"/>
    </source>
</evidence>